<evidence type="ECO:0000313" key="1">
    <source>
        <dbReference type="EMBL" id="NED93731.1"/>
    </source>
</evidence>
<protein>
    <submittedName>
        <fullName evidence="1">Phage tail protein</fullName>
    </submittedName>
</protein>
<dbReference type="InterPro" id="IPR006521">
    <property type="entry name" value="Tail_protein_I"/>
</dbReference>
<sequence>MRSPQWLLAQLPIGMLDDEFFVRFTSIFQHGAESLAAGADNVAHITDVTVAPDVMVRWLASWIGVDVLDSSVPDRAARDVVRASAATLSLRGTVRGLTRTLEMLSAGPAEVVDGGGVWRDGESPAEPGWVRMTVQSTGWLSEADFAGIVADEVPAHVRGELWLGERMIWSSDGGVDERRAG</sequence>
<dbReference type="Proteomes" id="UP000469185">
    <property type="component" value="Unassembled WGS sequence"/>
</dbReference>
<name>A0A6N9YFA7_9ACTN</name>
<reference evidence="1 2" key="1">
    <citation type="submission" date="2020-02" db="EMBL/GenBank/DDBJ databases">
        <authorList>
            <person name="Li X.-J."/>
            <person name="Feng X.-M."/>
        </authorList>
    </citation>
    <scope>NUCLEOTIDE SEQUENCE [LARGE SCALE GENOMIC DNA]</scope>
    <source>
        <strain evidence="1 2">CGMCC 4.7225</strain>
    </source>
</reference>
<organism evidence="1 2">
    <name type="scientific">Phytoactinopolyspora alkaliphila</name>
    <dbReference type="NCBI Taxonomy" id="1783498"/>
    <lineage>
        <taxon>Bacteria</taxon>
        <taxon>Bacillati</taxon>
        <taxon>Actinomycetota</taxon>
        <taxon>Actinomycetes</taxon>
        <taxon>Jiangellales</taxon>
        <taxon>Jiangellaceae</taxon>
        <taxon>Phytoactinopolyspora</taxon>
    </lineage>
</organism>
<comment type="caution">
    <text evidence="1">The sequence shown here is derived from an EMBL/GenBank/DDBJ whole genome shotgun (WGS) entry which is preliminary data.</text>
</comment>
<dbReference type="AlphaFoldDB" id="A0A6N9YFA7"/>
<dbReference type="Pfam" id="PF09684">
    <property type="entry name" value="Tail_P2_I"/>
    <property type="match status" value="1"/>
</dbReference>
<gene>
    <name evidence="1" type="ORF">G1H11_00190</name>
</gene>
<proteinExistence type="predicted"/>
<evidence type="ECO:0000313" key="2">
    <source>
        <dbReference type="Proteomes" id="UP000469185"/>
    </source>
</evidence>
<accession>A0A6N9YFA7</accession>
<dbReference type="RefSeq" id="WP_163814956.1">
    <property type="nucleotide sequence ID" value="NZ_JAAGOB010000001.1"/>
</dbReference>
<dbReference type="EMBL" id="JAAGOB010000001">
    <property type="protein sequence ID" value="NED93731.1"/>
    <property type="molecule type" value="Genomic_DNA"/>
</dbReference>
<keyword evidence="2" id="KW-1185">Reference proteome</keyword>